<feature type="transmembrane region" description="Helical" evidence="1">
    <location>
        <begin position="16"/>
        <end position="37"/>
    </location>
</feature>
<feature type="transmembrane region" description="Helical" evidence="1">
    <location>
        <begin position="43"/>
        <end position="60"/>
    </location>
</feature>
<dbReference type="RefSeq" id="WP_270041850.1">
    <property type="nucleotide sequence ID" value="NZ_JAPDOD010000019.1"/>
</dbReference>
<reference evidence="2" key="1">
    <citation type="submission" date="2022-10" db="EMBL/GenBank/DDBJ databases">
        <title>The WGS of Solirubrobacter ginsenosidimutans DSM 21036.</title>
        <authorList>
            <person name="Jiang Z."/>
        </authorList>
    </citation>
    <scope>NUCLEOTIDE SEQUENCE</scope>
    <source>
        <strain evidence="2">DSM 21036</strain>
    </source>
</reference>
<accession>A0A9X3MU81</accession>
<keyword evidence="1" id="KW-0472">Membrane</keyword>
<gene>
    <name evidence="2" type="ORF">OM076_20215</name>
</gene>
<organism evidence="2 3">
    <name type="scientific">Solirubrobacter ginsenosidimutans</name>
    <dbReference type="NCBI Taxonomy" id="490573"/>
    <lineage>
        <taxon>Bacteria</taxon>
        <taxon>Bacillati</taxon>
        <taxon>Actinomycetota</taxon>
        <taxon>Thermoleophilia</taxon>
        <taxon>Solirubrobacterales</taxon>
        <taxon>Solirubrobacteraceae</taxon>
        <taxon>Solirubrobacter</taxon>
    </lineage>
</organism>
<dbReference type="AlphaFoldDB" id="A0A9X3MU81"/>
<dbReference type="Proteomes" id="UP001149140">
    <property type="component" value="Unassembled WGS sequence"/>
</dbReference>
<dbReference type="EMBL" id="JAPDOD010000019">
    <property type="protein sequence ID" value="MDA0162610.1"/>
    <property type="molecule type" value="Genomic_DNA"/>
</dbReference>
<keyword evidence="1" id="KW-0812">Transmembrane</keyword>
<comment type="caution">
    <text evidence="2">The sequence shown here is derived from an EMBL/GenBank/DDBJ whole genome shotgun (WGS) entry which is preliminary data.</text>
</comment>
<sequence>MQAASKPRNVVSRQNVISLITGLSAWLGGVAFCIGFGVNAPVWVAGIVTVLSIAFGRIGTRAQRSSGRLRGRGASSPATD</sequence>
<evidence type="ECO:0000313" key="3">
    <source>
        <dbReference type="Proteomes" id="UP001149140"/>
    </source>
</evidence>
<keyword evidence="3" id="KW-1185">Reference proteome</keyword>
<protein>
    <recommendedName>
        <fullName evidence="4">DUF2530 domain-containing protein</fullName>
    </recommendedName>
</protein>
<evidence type="ECO:0000256" key="1">
    <source>
        <dbReference type="SAM" id="Phobius"/>
    </source>
</evidence>
<evidence type="ECO:0000313" key="2">
    <source>
        <dbReference type="EMBL" id="MDA0162610.1"/>
    </source>
</evidence>
<name>A0A9X3MU81_9ACTN</name>
<evidence type="ECO:0008006" key="4">
    <source>
        <dbReference type="Google" id="ProtNLM"/>
    </source>
</evidence>
<keyword evidence="1" id="KW-1133">Transmembrane helix</keyword>
<proteinExistence type="predicted"/>